<reference evidence="1" key="1">
    <citation type="submission" date="2019-08" db="EMBL/GenBank/DDBJ databases">
        <authorList>
            <person name="Kucharzyk K."/>
            <person name="Murdoch R.W."/>
            <person name="Higgins S."/>
            <person name="Loffler F."/>
        </authorList>
    </citation>
    <scope>NUCLEOTIDE SEQUENCE</scope>
</reference>
<organism evidence="1">
    <name type="scientific">bioreactor metagenome</name>
    <dbReference type="NCBI Taxonomy" id="1076179"/>
    <lineage>
        <taxon>unclassified sequences</taxon>
        <taxon>metagenomes</taxon>
        <taxon>ecological metagenomes</taxon>
    </lineage>
</organism>
<protein>
    <submittedName>
        <fullName evidence="1">Uncharacterized protein</fullName>
    </submittedName>
</protein>
<evidence type="ECO:0000313" key="1">
    <source>
        <dbReference type="EMBL" id="MPM96149.1"/>
    </source>
</evidence>
<dbReference type="AlphaFoldDB" id="A0A645E3M9"/>
<comment type="caution">
    <text evidence="1">The sequence shown here is derived from an EMBL/GenBank/DDBJ whole genome shotgun (WGS) entry which is preliminary data.</text>
</comment>
<dbReference type="EMBL" id="VSSQ01042554">
    <property type="protein sequence ID" value="MPM96149.1"/>
    <property type="molecule type" value="Genomic_DNA"/>
</dbReference>
<sequence>MRLQMGSLSAFKWKNMGAGLNKNPIGNGILLS</sequence>
<gene>
    <name evidence="1" type="ORF">SDC9_143306</name>
</gene>
<accession>A0A645E3M9</accession>
<name>A0A645E3M9_9ZZZZ</name>
<proteinExistence type="predicted"/>